<evidence type="ECO:0000256" key="1">
    <source>
        <dbReference type="ARBA" id="ARBA00004829"/>
    </source>
</evidence>
<dbReference type="InterPro" id="IPR044843">
    <property type="entry name" value="Trans_IPPS_bact-type"/>
</dbReference>
<dbReference type="AlphaFoldDB" id="A0A969PR22"/>
<dbReference type="InterPro" id="IPR019845">
    <property type="entry name" value="Squalene/phytoene_synthase_CS"/>
</dbReference>
<dbReference type="EMBL" id="JAATHJ010000031">
    <property type="protein sequence ID" value="NJP38817.1"/>
    <property type="molecule type" value="Genomic_DNA"/>
</dbReference>
<comment type="caution">
    <text evidence="5">The sequence shown here is derived from an EMBL/GenBank/DDBJ whole genome shotgun (WGS) entry which is preliminary data.</text>
</comment>
<comment type="pathway">
    <text evidence="1">Carotenoid biosynthesis.</text>
</comment>
<dbReference type="Pfam" id="PF00494">
    <property type="entry name" value="SQS_PSY"/>
    <property type="match status" value="1"/>
</dbReference>
<dbReference type="PROSITE" id="PS01045">
    <property type="entry name" value="SQUALEN_PHYTOEN_SYN_2"/>
    <property type="match status" value="1"/>
</dbReference>
<sequence length="280" mass="32294">MHKEQAYKHCKMVIEKHSITFSKAFQHLPKARRQAVWAVYAFCRTADDIVDEGTDQEEELDQFERELMQFEQGIVPPGSPLWKALADTFNNFHFDLKPFYDMIAGQRMDLRSRSYTSVEEVLDYSYHVASTVGLMLLPILAPGKEAELRSSAVKLGYAMQLTNILRDVGEDIRLGRKYLPDDLMLEYGYTREMLQAGIVNESFVQVWERLATLAESYYNQGLQDIHLYSPASRLPVQAAAYFYREILQTARNNRYDVFKQRAVVSTETKQHILSGLALSK</sequence>
<evidence type="ECO:0000313" key="5">
    <source>
        <dbReference type="EMBL" id="NJP38817.1"/>
    </source>
</evidence>
<keyword evidence="3" id="KW-0125">Carotenoid biosynthesis</keyword>
<gene>
    <name evidence="5" type="ORF">HCN83_14715</name>
</gene>
<dbReference type="GO" id="GO:0016117">
    <property type="term" value="P:carotenoid biosynthetic process"/>
    <property type="evidence" value="ECO:0007669"/>
    <property type="project" value="UniProtKB-KW"/>
</dbReference>
<dbReference type="InterPro" id="IPR008949">
    <property type="entry name" value="Isoprenoid_synthase_dom_sf"/>
</dbReference>
<reference evidence="5 6" key="1">
    <citation type="submission" date="2020-03" db="EMBL/GenBank/DDBJ databases">
        <title>Assessment of the enzymatic potential of alkaline-tolerant lipase obtained from Bacillus luteus H11 (technogenic soil) for the bioremediation of saline soils contaminated with petroleum substances.</title>
        <authorList>
            <person name="Kalwasinska A."/>
        </authorList>
    </citation>
    <scope>NUCLEOTIDE SEQUENCE [LARGE SCALE GENOMIC DNA]</scope>
    <source>
        <strain evidence="5 6">H11</strain>
    </source>
</reference>
<proteinExistence type="predicted"/>
<dbReference type="GO" id="GO:0051996">
    <property type="term" value="F:squalene synthase [NAD(P)H] activity"/>
    <property type="evidence" value="ECO:0007669"/>
    <property type="project" value="InterPro"/>
</dbReference>
<name>A0A969PR22_9BACI</name>
<dbReference type="SFLD" id="SFLDG01018">
    <property type="entry name" value="Squalene/Phytoene_Synthase_Lik"/>
    <property type="match status" value="1"/>
</dbReference>
<dbReference type="PROSITE" id="PS01044">
    <property type="entry name" value="SQUALEN_PHYTOEN_SYN_1"/>
    <property type="match status" value="1"/>
</dbReference>
<evidence type="ECO:0000256" key="2">
    <source>
        <dbReference type="ARBA" id="ARBA00022679"/>
    </source>
</evidence>
<dbReference type="SFLD" id="SFLDG01212">
    <property type="entry name" value="Phytoene_synthase_like"/>
    <property type="match status" value="1"/>
</dbReference>
<dbReference type="InterPro" id="IPR033904">
    <property type="entry name" value="Trans_IPPS_HH"/>
</dbReference>
<dbReference type="GO" id="GO:0004311">
    <property type="term" value="F:geranylgeranyl diphosphate synthase activity"/>
    <property type="evidence" value="ECO:0007669"/>
    <property type="project" value="InterPro"/>
</dbReference>
<evidence type="ECO:0000256" key="4">
    <source>
        <dbReference type="SAM" id="Coils"/>
    </source>
</evidence>
<dbReference type="PANTHER" id="PTHR31480">
    <property type="entry name" value="BIFUNCTIONAL LYCOPENE CYCLASE/PHYTOENE SYNTHASE"/>
    <property type="match status" value="1"/>
</dbReference>
<evidence type="ECO:0000256" key="3">
    <source>
        <dbReference type="ARBA" id="ARBA00022746"/>
    </source>
</evidence>
<dbReference type="Proteomes" id="UP000752012">
    <property type="component" value="Unassembled WGS sequence"/>
</dbReference>
<keyword evidence="2" id="KW-0808">Transferase</keyword>
<dbReference type="InterPro" id="IPR002060">
    <property type="entry name" value="Squ/phyt_synthse"/>
</dbReference>
<dbReference type="SUPFAM" id="SSF48576">
    <property type="entry name" value="Terpenoid synthases"/>
    <property type="match status" value="1"/>
</dbReference>
<accession>A0A969PR22</accession>
<dbReference type="Gene3D" id="1.10.600.10">
    <property type="entry name" value="Farnesyl Diphosphate Synthase"/>
    <property type="match status" value="1"/>
</dbReference>
<organism evidence="5 6">
    <name type="scientific">Alkalicoccus luteus</name>
    <dbReference type="NCBI Taxonomy" id="1237094"/>
    <lineage>
        <taxon>Bacteria</taxon>
        <taxon>Bacillati</taxon>
        <taxon>Bacillota</taxon>
        <taxon>Bacilli</taxon>
        <taxon>Bacillales</taxon>
        <taxon>Bacillaceae</taxon>
        <taxon>Alkalicoccus</taxon>
    </lineage>
</organism>
<evidence type="ECO:0000313" key="6">
    <source>
        <dbReference type="Proteomes" id="UP000752012"/>
    </source>
</evidence>
<feature type="coiled-coil region" evidence="4">
    <location>
        <begin position="46"/>
        <end position="73"/>
    </location>
</feature>
<dbReference type="CDD" id="cd00683">
    <property type="entry name" value="Trans_IPPS_HH"/>
    <property type="match status" value="1"/>
</dbReference>
<keyword evidence="6" id="KW-1185">Reference proteome</keyword>
<dbReference type="SFLD" id="SFLDS00005">
    <property type="entry name" value="Isoprenoid_Synthase_Type_I"/>
    <property type="match status" value="1"/>
</dbReference>
<keyword evidence="4" id="KW-0175">Coiled coil</keyword>
<protein>
    <submittedName>
        <fullName evidence="5">Phytoene/squalene synthase family protein</fullName>
    </submittedName>
</protein>
<dbReference type="RefSeq" id="WP_168008676.1">
    <property type="nucleotide sequence ID" value="NZ_JAATHJ010000031.1"/>
</dbReference>